<dbReference type="AlphaFoldDB" id="A0AAV2RXY7"/>
<dbReference type="PANTHER" id="PTHR14819:SF5">
    <property type="entry name" value="INTERFERON-INDUCED VERY LARGE GTPASE 1"/>
    <property type="match status" value="1"/>
</dbReference>
<evidence type="ECO:0000313" key="3">
    <source>
        <dbReference type="Proteomes" id="UP001497623"/>
    </source>
</evidence>
<proteinExistence type="predicted"/>
<protein>
    <recommendedName>
        <fullName evidence="1">Interferon-induced very large GTPase 1 domain-containing protein</fullName>
    </recommendedName>
</protein>
<gene>
    <name evidence="2" type="ORF">MNOR_LOCUS29718</name>
</gene>
<feature type="domain" description="Interferon-induced very large GTPase 1" evidence="1">
    <location>
        <begin position="43"/>
        <end position="156"/>
    </location>
</feature>
<dbReference type="InterPro" id="IPR052986">
    <property type="entry name" value="VLIG_GTPase"/>
</dbReference>
<feature type="non-terminal residue" evidence="2">
    <location>
        <position position="752"/>
    </location>
</feature>
<keyword evidence="3" id="KW-1185">Reference proteome</keyword>
<dbReference type="EMBL" id="CAXKWB010034876">
    <property type="protein sequence ID" value="CAL4145484.1"/>
    <property type="molecule type" value="Genomic_DNA"/>
</dbReference>
<evidence type="ECO:0000259" key="1">
    <source>
        <dbReference type="Pfam" id="PF25974"/>
    </source>
</evidence>
<name>A0AAV2RXY7_MEGNR</name>
<organism evidence="2 3">
    <name type="scientific">Meganyctiphanes norvegica</name>
    <name type="common">Northern krill</name>
    <name type="synonym">Thysanopoda norvegica</name>
    <dbReference type="NCBI Taxonomy" id="48144"/>
    <lineage>
        <taxon>Eukaryota</taxon>
        <taxon>Metazoa</taxon>
        <taxon>Ecdysozoa</taxon>
        <taxon>Arthropoda</taxon>
        <taxon>Crustacea</taxon>
        <taxon>Multicrustacea</taxon>
        <taxon>Malacostraca</taxon>
        <taxon>Eumalacostraca</taxon>
        <taxon>Eucarida</taxon>
        <taxon>Euphausiacea</taxon>
        <taxon>Euphausiidae</taxon>
        <taxon>Meganyctiphanes</taxon>
    </lineage>
</organism>
<comment type="caution">
    <text evidence="2">The sequence shown here is derived from an EMBL/GenBank/DDBJ whole genome shotgun (WGS) entry which is preliminary data.</text>
</comment>
<reference evidence="2 3" key="1">
    <citation type="submission" date="2024-05" db="EMBL/GenBank/DDBJ databases">
        <authorList>
            <person name="Wallberg A."/>
        </authorList>
    </citation>
    <scope>NUCLEOTIDE SEQUENCE [LARGE SCALE GENOMIC DNA]</scope>
</reference>
<dbReference type="PANTHER" id="PTHR14819">
    <property type="entry name" value="GTP-BINDING"/>
    <property type="match status" value="1"/>
</dbReference>
<dbReference type="InterPro" id="IPR058641">
    <property type="entry name" value="GVIN1_dom"/>
</dbReference>
<dbReference type="Proteomes" id="UP001497623">
    <property type="component" value="Unassembled WGS sequence"/>
</dbReference>
<dbReference type="Pfam" id="PF25974">
    <property type="entry name" value="URGCP_9th"/>
    <property type="match status" value="1"/>
</dbReference>
<sequence>MYPSKKKINCLTFTDLQHRMSDLWNAILYENFVFSFKNSLEVKSYSNLEEKFSLLSWKFRNEVKKWIHGSVNEISSCEERNINSLHSSIISSLLTCIEEIFLKCNKELEHFFLSARDKDILVQWKSNTELKLQSMRDELKSEAMKTCDCHFDIRRAQFVQERKSDSYREQLQGFVKEFVSTNVEEQMSDESLDKMFAEKWNDWIKMLCFEEIGQEKDILGDVLTNLSHHFKKYSKLFQTVIAQCEPIAMEFCNLDNFPIIYEEDYMPKFSLRRIYYMAQMSMNCMDPMIAIQNFTCEIMLEIKTFLNENKDQDYDKDFIWEICNQIDERIKNFNSGSQPYKLQITYSIKVTVHILRNVIPFFNMMHRQYRKKNDPQHFLEENYKPQLQKLFFGTYSQCMQEKTAADILSTSLEKSILTSLKRDLPRKIAESFTTSHSEFHTKLKLYAKVMEDLGRKRKFEKYVHFINDPNASMESWLKVYVSDYCKILDGNGNSNLVKATNEILRNTVSALVSCVNEVKTSVNTNGISFQIWLQKYHYIAKRIIPLSDTLFNILDFQQLKDIDYFEEMIILGLTNIKKNLYFFFSTWTMKELDNLDEKPHMLIAKNIMGCTKQCPFCKTICTNTIADHAGSSHSAPLHQPQGIAGYRDIDTKRLVLNSCNVDVSGDWRFKCCDTEYEWHSYKEYKTVNDYYASWSISPDTSLEASAYWKWVFCQFSAQFAEYHKAHCPKIPSSWYKITPKEAIKSIKNSCYL</sequence>
<evidence type="ECO:0000313" key="2">
    <source>
        <dbReference type="EMBL" id="CAL4145484.1"/>
    </source>
</evidence>
<accession>A0AAV2RXY7</accession>